<evidence type="ECO:0000259" key="1">
    <source>
        <dbReference type="Pfam" id="PF06445"/>
    </source>
</evidence>
<dbReference type="Pfam" id="PF06445">
    <property type="entry name" value="GyrI-like"/>
    <property type="match status" value="1"/>
</dbReference>
<feature type="domain" description="GyrI-like small molecule binding" evidence="1">
    <location>
        <begin position="24"/>
        <end position="118"/>
    </location>
</feature>
<comment type="caution">
    <text evidence="2">The sequence shown here is derived from an EMBL/GenBank/DDBJ whole genome shotgun (WGS) entry which is preliminary data.</text>
</comment>
<dbReference type="Gene3D" id="3.20.80.10">
    <property type="entry name" value="Regulatory factor, effector binding domain"/>
    <property type="match status" value="1"/>
</dbReference>
<proteinExistence type="predicted"/>
<evidence type="ECO:0000313" key="3">
    <source>
        <dbReference type="Proteomes" id="UP001589818"/>
    </source>
</evidence>
<dbReference type="InterPro" id="IPR011256">
    <property type="entry name" value="Reg_factor_effector_dom_sf"/>
</dbReference>
<name>A0ABV6J9C6_9BACL</name>
<organism evidence="2 3">
    <name type="scientific">Paenibacillus mendelii</name>
    <dbReference type="NCBI Taxonomy" id="206163"/>
    <lineage>
        <taxon>Bacteria</taxon>
        <taxon>Bacillati</taxon>
        <taxon>Bacillota</taxon>
        <taxon>Bacilli</taxon>
        <taxon>Bacillales</taxon>
        <taxon>Paenibacillaceae</taxon>
        <taxon>Paenibacillus</taxon>
    </lineage>
</organism>
<sequence>MACCSHTADVWRKLKQEDLLVLTEYSKMEPKGILNVYTNYDDRQAEGTELDLYVGIAMEEPMPDRFKTRFDVLLVEASTWGVFTTIEKRANEPQYTWARISSEWFPVSGYEMTDGPEMLIEIEGRQTAANDLHMSCWALS</sequence>
<reference evidence="2 3" key="1">
    <citation type="submission" date="2024-09" db="EMBL/GenBank/DDBJ databases">
        <authorList>
            <person name="Sun Q."/>
            <person name="Mori K."/>
        </authorList>
    </citation>
    <scope>NUCLEOTIDE SEQUENCE [LARGE SCALE GENOMIC DNA]</scope>
    <source>
        <strain evidence="2 3">CCM 4839</strain>
    </source>
</reference>
<dbReference type="EMBL" id="JBHLVF010000011">
    <property type="protein sequence ID" value="MFC0391378.1"/>
    <property type="molecule type" value="Genomic_DNA"/>
</dbReference>
<dbReference type="InterPro" id="IPR029442">
    <property type="entry name" value="GyrI-like"/>
</dbReference>
<dbReference type="RefSeq" id="WP_256555377.1">
    <property type="nucleotide sequence ID" value="NZ_JANHOF010000006.1"/>
</dbReference>
<keyword evidence="3" id="KW-1185">Reference proteome</keyword>
<gene>
    <name evidence="2" type="ORF">ACFFJ8_08330</name>
</gene>
<evidence type="ECO:0000313" key="2">
    <source>
        <dbReference type="EMBL" id="MFC0391378.1"/>
    </source>
</evidence>
<dbReference type="SUPFAM" id="SSF55136">
    <property type="entry name" value="Probable bacterial effector-binding domain"/>
    <property type="match status" value="1"/>
</dbReference>
<protein>
    <submittedName>
        <fullName evidence="2">GyrI-like domain-containing protein</fullName>
    </submittedName>
</protein>
<dbReference type="Proteomes" id="UP001589818">
    <property type="component" value="Unassembled WGS sequence"/>
</dbReference>
<accession>A0ABV6J9C6</accession>